<name>A0A8H3LN84_9GLOM</name>
<sequence>MVNCVIQKKRTYYNLDQLIFLDESLKNEQTLSRQYGYLLKNTCAIQKVVLLRGTRYTILSAFSLDGILAVDIIVGSCNKERFCNFILTQVLPLMDLYLQRNSVLIMDNTSIHHNEELIKIIKSVGCKVIFFPSYLPDYNPIELAFSVIKSWLKKNKDFIEYCLDSYFALLLACGQITSDMAKNFYNPQFTFDL</sequence>
<organism evidence="2 3">
    <name type="scientific">Rhizophagus clarus</name>
    <dbReference type="NCBI Taxonomy" id="94130"/>
    <lineage>
        <taxon>Eukaryota</taxon>
        <taxon>Fungi</taxon>
        <taxon>Fungi incertae sedis</taxon>
        <taxon>Mucoromycota</taxon>
        <taxon>Glomeromycotina</taxon>
        <taxon>Glomeromycetes</taxon>
        <taxon>Glomerales</taxon>
        <taxon>Glomeraceae</taxon>
        <taxon>Rhizophagus</taxon>
    </lineage>
</organism>
<dbReference type="EMBL" id="BLAL01000178">
    <property type="protein sequence ID" value="GES88364.1"/>
    <property type="molecule type" value="Genomic_DNA"/>
</dbReference>
<protein>
    <recommendedName>
        <fullName evidence="1">Tc1-like transposase DDE domain-containing protein</fullName>
    </recommendedName>
</protein>
<proteinExistence type="predicted"/>
<dbReference type="AlphaFoldDB" id="A0A8H3LN84"/>
<dbReference type="OrthoDB" id="2266637at2759"/>
<accession>A0A8H3LN84</accession>
<dbReference type="Pfam" id="PF13358">
    <property type="entry name" value="DDE_3"/>
    <property type="match status" value="1"/>
</dbReference>
<evidence type="ECO:0000313" key="3">
    <source>
        <dbReference type="Proteomes" id="UP000615446"/>
    </source>
</evidence>
<dbReference type="PANTHER" id="PTHR46564:SF1">
    <property type="entry name" value="TRANSPOSASE"/>
    <property type="match status" value="1"/>
</dbReference>
<evidence type="ECO:0000259" key="1">
    <source>
        <dbReference type="Pfam" id="PF13358"/>
    </source>
</evidence>
<dbReference type="GO" id="GO:0003676">
    <property type="term" value="F:nucleic acid binding"/>
    <property type="evidence" value="ECO:0007669"/>
    <property type="project" value="InterPro"/>
</dbReference>
<dbReference type="InterPro" id="IPR038717">
    <property type="entry name" value="Tc1-like_DDE_dom"/>
</dbReference>
<gene>
    <name evidence="2" type="ORF">RCL2_001531900</name>
</gene>
<dbReference type="InterPro" id="IPR036397">
    <property type="entry name" value="RNaseH_sf"/>
</dbReference>
<evidence type="ECO:0000313" key="2">
    <source>
        <dbReference type="EMBL" id="GES88364.1"/>
    </source>
</evidence>
<dbReference type="Gene3D" id="3.30.420.10">
    <property type="entry name" value="Ribonuclease H-like superfamily/Ribonuclease H"/>
    <property type="match status" value="1"/>
</dbReference>
<dbReference type="PANTHER" id="PTHR46564">
    <property type="entry name" value="TRANSPOSASE"/>
    <property type="match status" value="1"/>
</dbReference>
<dbReference type="Proteomes" id="UP000615446">
    <property type="component" value="Unassembled WGS sequence"/>
</dbReference>
<reference evidence="2" key="1">
    <citation type="submission" date="2019-10" db="EMBL/GenBank/DDBJ databases">
        <title>Conservation and host-specific expression of non-tandemly repeated heterogenous ribosome RNA gene in arbuscular mycorrhizal fungi.</title>
        <authorList>
            <person name="Maeda T."/>
            <person name="Kobayashi Y."/>
            <person name="Nakagawa T."/>
            <person name="Ezawa T."/>
            <person name="Yamaguchi K."/>
            <person name="Bino T."/>
            <person name="Nishimoto Y."/>
            <person name="Shigenobu S."/>
            <person name="Kawaguchi M."/>
        </authorList>
    </citation>
    <scope>NUCLEOTIDE SEQUENCE</scope>
    <source>
        <strain evidence="2">HR1</strain>
    </source>
</reference>
<feature type="domain" description="Tc1-like transposase DDE" evidence="1">
    <location>
        <begin position="17"/>
        <end position="158"/>
    </location>
</feature>
<comment type="caution">
    <text evidence="2">The sequence shown here is derived from an EMBL/GenBank/DDBJ whole genome shotgun (WGS) entry which is preliminary data.</text>
</comment>